<keyword evidence="3 4" id="KW-0472">Membrane</keyword>
<gene>
    <name evidence="6" type="ORF">AD941_11445</name>
</gene>
<dbReference type="PROSITE" id="PS50850">
    <property type="entry name" value="MFS"/>
    <property type="match status" value="1"/>
</dbReference>
<proteinExistence type="predicted"/>
<keyword evidence="1 4" id="KW-0812">Transmembrane</keyword>
<evidence type="ECO:0000256" key="4">
    <source>
        <dbReference type="SAM" id="Phobius"/>
    </source>
</evidence>
<protein>
    <submittedName>
        <fullName evidence="6">D-galactose transporter GalP</fullName>
    </submittedName>
</protein>
<evidence type="ECO:0000313" key="7">
    <source>
        <dbReference type="Proteomes" id="UP000075682"/>
    </source>
</evidence>
<organism evidence="6 7">
    <name type="scientific">Gluconobacter albidus</name>
    <dbReference type="NCBI Taxonomy" id="318683"/>
    <lineage>
        <taxon>Bacteria</taxon>
        <taxon>Pseudomonadati</taxon>
        <taxon>Pseudomonadota</taxon>
        <taxon>Alphaproteobacteria</taxon>
        <taxon>Acetobacterales</taxon>
        <taxon>Acetobacteraceae</taxon>
        <taxon>Gluconobacter</taxon>
    </lineage>
</organism>
<name>A0AAW3QUM1_9PROT</name>
<evidence type="ECO:0000256" key="1">
    <source>
        <dbReference type="ARBA" id="ARBA00022692"/>
    </source>
</evidence>
<keyword evidence="2 4" id="KW-1133">Transmembrane helix</keyword>
<evidence type="ECO:0000259" key="5">
    <source>
        <dbReference type="PROSITE" id="PS50850"/>
    </source>
</evidence>
<comment type="caution">
    <text evidence="6">The sequence shown here is derived from an EMBL/GenBank/DDBJ whole genome shotgun (WGS) entry which is preliminary data.</text>
</comment>
<accession>A0AAW3QUM1</accession>
<feature type="transmembrane region" description="Helical" evidence="4">
    <location>
        <begin position="29"/>
        <end position="54"/>
    </location>
</feature>
<reference evidence="6 7" key="1">
    <citation type="submission" date="2015-06" db="EMBL/GenBank/DDBJ databases">
        <title>Improved classification and identification of acetic acid bacteria using matrix-assisted laser desorption/ionization time-of-flight mass spectrometry; Gluconobacter nephelii and Gluconobacter uchimurae are later heterotypic synonyms of Gluconobacter japonicus and Gluconobacter oxydans, respectively.</title>
        <authorList>
            <person name="Li L."/>
            <person name="Cleenwerck I."/>
            <person name="De Vuyst L."/>
            <person name="Vandamme P."/>
        </authorList>
    </citation>
    <scope>NUCLEOTIDE SEQUENCE [LARGE SCALE GENOMIC DNA]</scope>
    <source>
        <strain evidence="6 7">LMG 1356</strain>
    </source>
</reference>
<dbReference type="Gene3D" id="1.20.1250.20">
    <property type="entry name" value="MFS general substrate transporter like domains"/>
    <property type="match status" value="1"/>
</dbReference>
<sequence length="89" mass="9097">MNDQPGMTETISPQDDNSTSIFDATRFKIIAIGVIAALAGLMSGLDIGVVAGALDLFGKEYNASTIALEWVVSSMMAGAAAGALSAGWM</sequence>
<feature type="domain" description="Major facilitator superfamily (MFS) profile" evidence="5">
    <location>
        <begin position="32"/>
        <end position="89"/>
    </location>
</feature>
<dbReference type="InterPro" id="IPR020846">
    <property type="entry name" value="MFS_dom"/>
</dbReference>
<evidence type="ECO:0000256" key="3">
    <source>
        <dbReference type="ARBA" id="ARBA00023136"/>
    </source>
</evidence>
<feature type="non-terminal residue" evidence="6">
    <location>
        <position position="89"/>
    </location>
</feature>
<dbReference type="Proteomes" id="UP000075682">
    <property type="component" value="Unassembled WGS sequence"/>
</dbReference>
<dbReference type="EMBL" id="LHZN01000139">
    <property type="protein sequence ID" value="KXV37370.1"/>
    <property type="molecule type" value="Genomic_DNA"/>
</dbReference>
<dbReference type="AlphaFoldDB" id="A0AAW3QUM1"/>
<dbReference type="GO" id="GO:0022857">
    <property type="term" value="F:transmembrane transporter activity"/>
    <property type="evidence" value="ECO:0007669"/>
    <property type="project" value="InterPro"/>
</dbReference>
<dbReference type="InterPro" id="IPR036259">
    <property type="entry name" value="MFS_trans_sf"/>
</dbReference>
<dbReference type="SUPFAM" id="SSF103473">
    <property type="entry name" value="MFS general substrate transporter"/>
    <property type="match status" value="1"/>
</dbReference>
<evidence type="ECO:0000256" key="2">
    <source>
        <dbReference type="ARBA" id="ARBA00022989"/>
    </source>
</evidence>
<feature type="transmembrane region" description="Helical" evidence="4">
    <location>
        <begin position="66"/>
        <end position="88"/>
    </location>
</feature>
<evidence type="ECO:0000313" key="6">
    <source>
        <dbReference type="EMBL" id="KXV37370.1"/>
    </source>
</evidence>